<organism evidence="3 4">
    <name type="scientific">Agrobacterium tumefaciens</name>
    <dbReference type="NCBI Taxonomy" id="358"/>
    <lineage>
        <taxon>Bacteria</taxon>
        <taxon>Pseudomonadati</taxon>
        <taxon>Pseudomonadota</taxon>
        <taxon>Alphaproteobacteria</taxon>
        <taxon>Hyphomicrobiales</taxon>
        <taxon>Rhizobiaceae</taxon>
        <taxon>Rhizobium/Agrobacterium group</taxon>
        <taxon>Agrobacterium</taxon>
        <taxon>Agrobacterium tumefaciens complex</taxon>
    </lineage>
</organism>
<dbReference type="PANTHER" id="PTHR30461:SF23">
    <property type="entry name" value="DNA RECOMBINASE-RELATED"/>
    <property type="match status" value="1"/>
</dbReference>
<comment type="caution">
    <text evidence="3">The sequence shown here is derived from an EMBL/GenBank/DDBJ whole genome shotgun (WGS) entry which is preliminary data.</text>
</comment>
<sequence length="533" mass="58802">MKRAAIYARYSTDLQNDKSVEDQIRLCEAHAQRIGAQIVKTFHDRAKSGASMFGRAGLSQLMQDAENGTFDVLISESPDRVSRDIADLAHIHKTLKFRGVEMNCVNGGVMDTMQIGMYGVVGQMQREEGAKKVKRGMVGVVRSGRHAGGRAYGYEPVPGKPGELRILPDEAQIIVRIFKQYAAGTSPRTIAGALNEEGIAPPRGEKWNASTINGSGTRGYGILRNPIYDGRMIWNRVSMVKDPSTGRRVSRTNDASEHETIDVPHLRIVDEWLFQKVQERKAATGGEHKMMQPRSKRLLSGLLRCGACGGGMVIVGPDRGGNRIQCSTYRESGTCDNRRRFYIDRIEEQVIDSLRMAFSDTSVIEAYVKTYEEELKRRRGNAFKSRAAAQRGLNDAKDGITKIIDKISKGLIEDDEAAVLLTGLRENRNKYQAILDSVEEPVNVIELQPKALMRFRASIESLAKILRSSDGNVPMELGETFRQLVAAVVVEPTPAGEAYSVSLKAYLSSLMSSDLSVIKLVAGEGLEPPTRGL</sequence>
<gene>
    <name evidence="3" type="ORF">G6M46_22300</name>
</gene>
<dbReference type="PROSITE" id="PS51737">
    <property type="entry name" value="RECOMBINASE_DNA_BIND"/>
    <property type="match status" value="1"/>
</dbReference>
<reference evidence="3" key="1">
    <citation type="journal article" date="2020" name="Science">
        <title>Unexpected conservation and global transmission of agrobacterial virulence plasmids.</title>
        <authorList>
            <person name="Weisberg A.J."/>
            <person name="Davis E.W. 2nd"/>
            <person name="Tabima J."/>
            <person name="Belcher M.S."/>
            <person name="Miller M."/>
            <person name="Kuo C.H."/>
            <person name="Loper J.E."/>
            <person name="Grunwald N.J."/>
            <person name="Putnam M.L."/>
            <person name="Chang J.H."/>
        </authorList>
    </citation>
    <scope>NUCLEOTIDE SEQUENCE</scope>
    <source>
        <strain evidence="3">17-1853-1a</strain>
    </source>
</reference>
<evidence type="ECO:0000313" key="3">
    <source>
        <dbReference type="EMBL" id="NTC30867.1"/>
    </source>
</evidence>
<dbReference type="AlphaFoldDB" id="A0AA44JBK2"/>
<dbReference type="Gene3D" id="3.40.50.1390">
    <property type="entry name" value="Resolvase, N-terminal catalytic domain"/>
    <property type="match status" value="1"/>
</dbReference>
<protein>
    <submittedName>
        <fullName evidence="3">Recombinase family protein</fullName>
    </submittedName>
</protein>
<proteinExistence type="predicted"/>
<dbReference type="Pfam" id="PF13408">
    <property type="entry name" value="Zn_ribbon_recom"/>
    <property type="match status" value="1"/>
</dbReference>
<dbReference type="Gene3D" id="3.90.1750.20">
    <property type="entry name" value="Putative Large Serine Recombinase, Chain B, Domain 2"/>
    <property type="match status" value="1"/>
</dbReference>
<evidence type="ECO:0000313" key="4">
    <source>
        <dbReference type="Proteomes" id="UP000702952"/>
    </source>
</evidence>
<dbReference type="InterPro" id="IPR038109">
    <property type="entry name" value="DNA_bind_recomb_sf"/>
</dbReference>
<feature type="domain" description="Resolvase/invertase-type recombinase catalytic" evidence="1">
    <location>
        <begin position="3"/>
        <end position="100"/>
    </location>
</feature>
<dbReference type="GO" id="GO:0000150">
    <property type="term" value="F:DNA strand exchange activity"/>
    <property type="evidence" value="ECO:0007669"/>
    <property type="project" value="InterPro"/>
</dbReference>
<evidence type="ECO:0000259" key="1">
    <source>
        <dbReference type="PROSITE" id="PS51736"/>
    </source>
</evidence>
<dbReference type="Pfam" id="PF00239">
    <property type="entry name" value="Resolvase"/>
    <property type="match status" value="1"/>
</dbReference>
<feature type="domain" description="Recombinase" evidence="2">
    <location>
        <begin position="151"/>
        <end position="287"/>
    </location>
</feature>
<dbReference type="EMBL" id="JAAMAY010000033">
    <property type="protein sequence ID" value="NTC30867.1"/>
    <property type="molecule type" value="Genomic_DNA"/>
</dbReference>
<dbReference type="SUPFAM" id="SSF53041">
    <property type="entry name" value="Resolvase-like"/>
    <property type="match status" value="1"/>
</dbReference>
<dbReference type="PANTHER" id="PTHR30461">
    <property type="entry name" value="DNA-INVERTASE FROM LAMBDOID PROPHAGE"/>
    <property type="match status" value="1"/>
</dbReference>
<dbReference type="InterPro" id="IPR025827">
    <property type="entry name" value="Zn_ribbon_recom_dom"/>
</dbReference>
<name>A0AA44JBK2_AGRTU</name>
<dbReference type="InterPro" id="IPR036162">
    <property type="entry name" value="Resolvase-like_N_sf"/>
</dbReference>
<dbReference type="CDD" id="cd00338">
    <property type="entry name" value="Ser_Recombinase"/>
    <property type="match status" value="1"/>
</dbReference>
<dbReference type="InterPro" id="IPR011109">
    <property type="entry name" value="DNA_bind_recombinase_dom"/>
</dbReference>
<dbReference type="Pfam" id="PF07508">
    <property type="entry name" value="Recombinase"/>
    <property type="match status" value="1"/>
</dbReference>
<dbReference type="SMART" id="SM00857">
    <property type="entry name" value="Resolvase"/>
    <property type="match status" value="1"/>
</dbReference>
<dbReference type="GO" id="GO:0003677">
    <property type="term" value="F:DNA binding"/>
    <property type="evidence" value="ECO:0007669"/>
    <property type="project" value="InterPro"/>
</dbReference>
<dbReference type="InterPro" id="IPR050639">
    <property type="entry name" value="SSR_resolvase"/>
</dbReference>
<accession>A0AA44JBK2</accession>
<evidence type="ECO:0000259" key="2">
    <source>
        <dbReference type="PROSITE" id="PS51737"/>
    </source>
</evidence>
<dbReference type="Proteomes" id="UP000702952">
    <property type="component" value="Unassembled WGS sequence"/>
</dbReference>
<dbReference type="PROSITE" id="PS51736">
    <property type="entry name" value="RECOMBINASES_3"/>
    <property type="match status" value="1"/>
</dbReference>
<dbReference type="RefSeq" id="WP_081308986.1">
    <property type="nucleotide sequence ID" value="NZ_CP123839.1"/>
</dbReference>
<dbReference type="InterPro" id="IPR006119">
    <property type="entry name" value="Resolv_N"/>
</dbReference>